<dbReference type="OrthoDB" id="7250310at2759"/>
<name>A0A9D5HY50_9CRYT</name>
<feature type="compositionally biased region" description="Polar residues" evidence="1">
    <location>
        <begin position="614"/>
        <end position="623"/>
    </location>
</feature>
<protein>
    <submittedName>
        <fullName evidence="3">Oocyst wall protein 5</fullName>
    </submittedName>
</protein>
<accession>A0A9D5HY50</accession>
<organism evidence="3">
    <name type="scientific">Cryptosporidium canis</name>
    <dbReference type="NCBI Taxonomy" id="195482"/>
    <lineage>
        <taxon>Eukaryota</taxon>
        <taxon>Sar</taxon>
        <taxon>Alveolata</taxon>
        <taxon>Apicomplexa</taxon>
        <taxon>Conoidasida</taxon>
        <taxon>Coccidia</taxon>
        <taxon>Eucoccidiorida</taxon>
        <taxon>Eimeriorina</taxon>
        <taxon>Cryptosporidiidae</taxon>
        <taxon>Cryptosporidium</taxon>
    </lineage>
</organism>
<reference evidence="3" key="1">
    <citation type="submission" date="2022-10" db="EMBL/GenBank/DDBJ databases">
        <title>Adaptive evolution leads to modifications in subtelomeric GC content in a zoonotic Cryptosporidium species.</title>
        <authorList>
            <person name="Li J."/>
            <person name="Feng Y."/>
            <person name="Xiao L."/>
        </authorList>
    </citation>
    <scope>NUCLEOTIDE SEQUENCE</scope>
    <source>
        <strain evidence="3">33844</strain>
    </source>
</reference>
<gene>
    <name evidence="3" type="ORF">OJ253_796</name>
</gene>
<dbReference type="Proteomes" id="UP001067231">
    <property type="component" value="Unassembled WGS sequence"/>
</dbReference>
<evidence type="ECO:0000313" key="3">
    <source>
        <dbReference type="EMBL" id="KAJ1611763.1"/>
    </source>
</evidence>
<evidence type="ECO:0000256" key="1">
    <source>
        <dbReference type="SAM" id="MobiDB-lite"/>
    </source>
</evidence>
<feature type="region of interest" description="Disordered" evidence="1">
    <location>
        <begin position="585"/>
        <end position="630"/>
    </location>
</feature>
<evidence type="ECO:0000256" key="2">
    <source>
        <dbReference type="SAM" id="SignalP"/>
    </source>
</evidence>
<proteinExistence type="predicted"/>
<comment type="caution">
    <text evidence="3">The sequence shown here is derived from an EMBL/GenBank/DDBJ whole genome shotgun (WGS) entry which is preliminary data.</text>
</comment>
<feature type="signal peptide" evidence="2">
    <location>
        <begin position="1"/>
        <end position="23"/>
    </location>
</feature>
<dbReference type="AlphaFoldDB" id="A0A9D5HY50"/>
<sequence length="630" mass="70557">MSREIHILIFTMFIMELFGGSRSQFTQSPRVVEPKSVCSEPDIYDPETDMCLAKVNALNKSCPKNCQKFGHLCKCIDEISIQSICPSEYVLSAATKKCIKVEKLAPSLKCARGLKWSESKNVCVGVKLLSPELTCSKENSMLINGVCLTYTKRMIQNVCEDGFTIKEKSSTERPHSSKLNTRGIKSGQQINSMDEQRVGSTGSCVREIDSPYSLECPLGFVLDQERSSCISQIFSEPEPNCLPGFEFEGRSETCVNKSVEESSSRVCPKDYVLEGFQCVQSSFVSPEPRCREGFIFSVEEGACIKILREPPSYRCPSELYVFDGKKCELRKTERPTIVCDSGTVLDEKIQKCVKITVMPAKMVCSGGRQYDQDKRKCYVIQVQESRKVCSGEEKYDAEKDKCIKLEEKKPIRGCPYGFNLNGLEQICVQENFEEPRLSCKAPFSLVGGDCLYNAEEEPEHVCPEGFELDSQSSQCLKRSVVQPESGCPEDYNEYIDKCIKQIEKSPVSVCPANSKFNQVTNECFVSKKPLRECPAGFRPISDSATQCVQIANQGRSQSQVIQRYQTSRQHGGHYHHTDFYAHQNVRGFGDAGSGGQADRPVQLSNPDRRIGDPSPNTHSQNIKTAPKPRR</sequence>
<dbReference type="EMBL" id="JAPCXC010000011">
    <property type="protein sequence ID" value="KAJ1611763.1"/>
    <property type="molecule type" value="Genomic_DNA"/>
</dbReference>
<keyword evidence="2" id="KW-0732">Signal</keyword>
<feature type="chain" id="PRO_5039588083" evidence="2">
    <location>
        <begin position="24"/>
        <end position="630"/>
    </location>
</feature>